<sequence length="1040" mass="113537">MGDLRNYFSVKPKKEAKPVVVPRKTSKRRIIESDDEDEIEPAKAQKTFAKKPEPKKQKQEEAVDVSSYFAQHSLRKTRSASAQAKSASAQAKSASEKSTSEKLPPEKTSSAKSAPVKSAPGKSAPVKSASVKSAPVKSTPASKPTEASDDDFDDSIDVDEVFKDSRPVSKPLPKPDPKLVSQSAANKHVTKPSSKPISKPALRRKTIADDSDDDYEIKEVIPAAKRASRVSSITAPTASSAAKATVKKTTTKVAPKTIFKDISSSSVSGKTAEEVLAKIPSAILPEIEEEKKFSFHDFKARSDQPALDADIEIPVARPKCLAGLKILFTGVLPHLTREQCISIVKKYEGTVVSSISSRTSVVVLGVDAGPSKVKKIKTIGTKVIDEEGFLQLLRDMPAAGGSGELAQKAMLKQKEEERKIDEAAASLKKEISERYTNSTKEEAVSADNVLWTTKYAPTKMSEIIGNPGAVKKLQTWLANWKKNYKSGFKKPGPDGSGVYRAVILHGPPGIGKTTAAHLVAKSMGFDVLENNASDTRSKGQLSEQVTGVLSNTSIMGYFGTTEDPHAHQKKKNLVLIMDEVDGMSAGDRGGVGQMAALCRVTHIPIILICNERTLPKMRPFDRVTYDIPFRRPDANAARVRLMSIAKQENLKMEGGVVEQLVASTHADIRQIINIMSTYARTRDSLNMDQSVDLSKASEKHTILKPFDILARLFSPGTFSVNSKMTLNDKIELYFHDHDFTPLMVQENYLNTIPVSAGNDRVKQLEAIVNASESISDGDLVDARIHSSEQLWSLMPLHAVMSSVRPASFVCGQGKSRYNFTSYLGNNSKRGKYDRLLQEIHAHMRLKISGDREEVREDYMPLLTMLLLKPLMKHGVEGVDQVMEVMDDYYLTKEDWDVIMELGVGVHSAEEYVKKLPTAVKSGFTRKYNASNHPVPFMKSVSSVKVGISAGAAVVPDLEETIGEEAPVNEEEGDEEKKEKEEEEDLTKDKYIKVGKPKKAAAKKAPAKRGGQKRAATTTTTSSASGSKSGGARGTKRAATK</sequence>
<evidence type="ECO:0000256" key="8">
    <source>
        <dbReference type="PIRNR" id="PIRNR036578"/>
    </source>
</evidence>
<dbReference type="Gene3D" id="3.40.50.10190">
    <property type="entry name" value="BRCT domain"/>
    <property type="match status" value="1"/>
</dbReference>
<dbReference type="GO" id="GO:0005663">
    <property type="term" value="C:DNA replication factor C complex"/>
    <property type="evidence" value="ECO:0007669"/>
    <property type="project" value="InterPro"/>
</dbReference>
<keyword evidence="4 8" id="KW-0235">DNA replication</keyword>
<dbReference type="GO" id="GO:0006281">
    <property type="term" value="P:DNA repair"/>
    <property type="evidence" value="ECO:0007669"/>
    <property type="project" value="InterPro"/>
</dbReference>
<keyword evidence="6 8" id="KW-0067">ATP-binding</keyword>
<proteinExistence type="inferred from homology"/>
<dbReference type="InterPro" id="IPR008921">
    <property type="entry name" value="DNA_pol3_clamp-load_cplx_C"/>
</dbReference>
<dbReference type="GO" id="GO:0003689">
    <property type="term" value="F:DNA clamp loader activity"/>
    <property type="evidence" value="ECO:0007669"/>
    <property type="project" value="UniProtKB-UniRule"/>
</dbReference>
<feature type="compositionally biased region" description="Basic and acidic residues" evidence="9">
    <location>
        <begin position="94"/>
        <end position="105"/>
    </location>
</feature>
<dbReference type="Pfam" id="PF00004">
    <property type="entry name" value="AAA"/>
    <property type="match status" value="1"/>
</dbReference>
<dbReference type="SMART" id="SM00292">
    <property type="entry name" value="BRCT"/>
    <property type="match status" value="1"/>
</dbReference>
<dbReference type="InterPro" id="IPR013725">
    <property type="entry name" value="DNA_replication_fac_RFC1_C"/>
</dbReference>
<feature type="compositionally biased region" description="Low complexity" evidence="9">
    <location>
        <begin position="79"/>
        <end position="93"/>
    </location>
</feature>
<dbReference type="OrthoDB" id="446168at2759"/>
<feature type="domain" description="BRCT" evidence="10">
    <location>
        <begin position="316"/>
        <end position="394"/>
    </location>
</feature>
<dbReference type="SUPFAM" id="SSF48019">
    <property type="entry name" value="post-AAA+ oligomerization domain-like"/>
    <property type="match status" value="1"/>
</dbReference>
<organism evidence="11 12">
    <name type="scientific">Magnusiomyces paraingens</name>
    <dbReference type="NCBI Taxonomy" id="2606893"/>
    <lineage>
        <taxon>Eukaryota</taxon>
        <taxon>Fungi</taxon>
        <taxon>Dikarya</taxon>
        <taxon>Ascomycota</taxon>
        <taxon>Saccharomycotina</taxon>
        <taxon>Dipodascomycetes</taxon>
        <taxon>Dipodascales</taxon>
        <taxon>Dipodascaceae</taxon>
        <taxon>Magnusiomyces</taxon>
    </lineage>
</organism>
<dbReference type="AlphaFoldDB" id="A0A5E8C356"/>
<dbReference type="Pfam" id="PF08519">
    <property type="entry name" value="RFC1"/>
    <property type="match status" value="1"/>
</dbReference>
<dbReference type="PROSITE" id="PS50172">
    <property type="entry name" value="BRCT"/>
    <property type="match status" value="1"/>
</dbReference>
<feature type="compositionally biased region" description="Polar residues" evidence="9">
    <location>
        <begin position="180"/>
        <end position="196"/>
    </location>
</feature>
<evidence type="ECO:0000256" key="4">
    <source>
        <dbReference type="ARBA" id="ARBA00022705"/>
    </source>
</evidence>
<dbReference type="SUPFAM" id="SSF52540">
    <property type="entry name" value="P-loop containing nucleoside triphosphate hydrolases"/>
    <property type="match status" value="1"/>
</dbReference>
<dbReference type="SUPFAM" id="SSF52113">
    <property type="entry name" value="BRCT domain"/>
    <property type="match status" value="1"/>
</dbReference>
<dbReference type="Pfam" id="PF25361">
    <property type="entry name" value="AAA_lid_RFC1"/>
    <property type="match status" value="1"/>
</dbReference>
<dbReference type="Gene3D" id="1.20.272.10">
    <property type="match status" value="1"/>
</dbReference>
<dbReference type="Gene3D" id="1.10.8.60">
    <property type="match status" value="1"/>
</dbReference>
<dbReference type="FunFam" id="3.40.50.300:FF:000395">
    <property type="entry name" value="Replication factor C subunit 1"/>
    <property type="match status" value="1"/>
</dbReference>
<dbReference type="CDD" id="cd18140">
    <property type="entry name" value="HLD_clamp_RFC"/>
    <property type="match status" value="1"/>
</dbReference>
<dbReference type="InterPro" id="IPR047854">
    <property type="entry name" value="RFC_lid"/>
</dbReference>
<feature type="region of interest" description="Disordered" evidence="9">
    <location>
        <begin position="956"/>
        <end position="1040"/>
    </location>
</feature>
<gene>
    <name evidence="11" type="ORF">SAPINGB_P006084</name>
</gene>
<feature type="compositionally biased region" description="Low complexity" evidence="9">
    <location>
        <begin position="107"/>
        <end position="138"/>
    </location>
</feature>
<evidence type="ECO:0000256" key="1">
    <source>
        <dbReference type="ARBA" id="ARBA00004123"/>
    </source>
</evidence>
<dbReference type="PANTHER" id="PTHR23389:SF6">
    <property type="entry name" value="REPLICATION FACTOR C SUBUNIT 1"/>
    <property type="match status" value="1"/>
</dbReference>
<dbReference type="GO" id="GO:0005524">
    <property type="term" value="F:ATP binding"/>
    <property type="evidence" value="ECO:0007669"/>
    <property type="project" value="UniProtKB-UniRule"/>
</dbReference>
<keyword evidence="5 8" id="KW-0547">Nucleotide-binding</keyword>
<evidence type="ECO:0000313" key="12">
    <source>
        <dbReference type="Proteomes" id="UP000398389"/>
    </source>
</evidence>
<dbReference type="FunFam" id="1.20.272.10:FF:000005">
    <property type="entry name" value="Replication factor C subunit 1"/>
    <property type="match status" value="1"/>
</dbReference>
<feature type="compositionally biased region" description="Low complexity" evidence="9">
    <location>
        <begin position="1012"/>
        <end position="1026"/>
    </location>
</feature>
<comment type="similarity">
    <text evidence="2 8">Belongs to the activator 1 large subunit family.</text>
</comment>
<evidence type="ECO:0000256" key="6">
    <source>
        <dbReference type="ARBA" id="ARBA00022840"/>
    </source>
</evidence>
<dbReference type="GO" id="GO:0005634">
    <property type="term" value="C:nucleus"/>
    <property type="evidence" value="ECO:0007669"/>
    <property type="project" value="UniProtKB-SubCell"/>
</dbReference>
<dbReference type="SMART" id="SM00382">
    <property type="entry name" value="AAA"/>
    <property type="match status" value="1"/>
</dbReference>
<dbReference type="GO" id="GO:0016887">
    <property type="term" value="F:ATP hydrolysis activity"/>
    <property type="evidence" value="ECO:0007669"/>
    <property type="project" value="InterPro"/>
</dbReference>
<accession>A0A5E8C356</accession>
<name>A0A5E8C356_9ASCO</name>
<comment type="subcellular location">
    <subcellularLocation>
        <location evidence="1 8">Nucleus</location>
    </subcellularLocation>
</comment>
<evidence type="ECO:0000256" key="9">
    <source>
        <dbReference type="SAM" id="MobiDB-lite"/>
    </source>
</evidence>
<dbReference type="InterPro" id="IPR027417">
    <property type="entry name" value="P-loop_NTPase"/>
</dbReference>
<feature type="compositionally biased region" description="Basic and acidic residues" evidence="9">
    <location>
        <begin position="50"/>
        <end position="61"/>
    </location>
</feature>
<keyword evidence="12" id="KW-1185">Reference proteome</keyword>
<protein>
    <recommendedName>
        <fullName evidence="3 8">Replication factor C subunit 1</fullName>
    </recommendedName>
</protein>
<dbReference type="PANTHER" id="PTHR23389">
    <property type="entry name" value="CHROMOSOME TRANSMISSION FIDELITY FACTOR 18"/>
    <property type="match status" value="1"/>
</dbReference>
<feature type="compositionally biased region" description="Basic residues" evidence="9">
    <location>
        <begin position="992"/>
        <end position="1011"/>
    </location>
</feature>
<feature type="compositionally biased region" description="Acidic residues" evidence="9">
    <location>
        <begin position="956"/>
        <end position="973"/>
    </location>
</feature>
<dbReference type="InterPro" id="IPR003593">
    <property type="entry name" value="AAA+_ATPase"/>
</dbReference>
<dbReference type="PRINTS" id="PR00830">
    <property type="entry name" value="ENDOLAPTASE"/>
</dbReference>
<feature type="compositionally biased region" description="Basic and acidic residues" evidence="9">
    <location>
        <begin position="160"/>
        <end position="177"/>
    </location>
</feature>
<feature type="region of interest" description="Disordered" evidence="9">
    <location>
        <begin position="14"/>
        <end position="210"/>
    </location>
</feature>
<dbReference type="InterPro" id="IPR003959">
    <property type="entry name" value="ATPase_AAA_core"/>
</dbReference>
<dbReference type="CDD" id="cd00009">
    <property type="entry name" value="AAA"/>
    <property type="match status" value="1"/>
</dbReference>
<dbReference type="GO" id="GO:0006271">
    <property type="term" value="P:DNA strand elongation involved in DNA replication"/>
    <property type="evidence" value="ECO:0007669"/>
    <property type="project" value="UniProtKB-ARBA"/>
</dbReference>
<dbReference type="GeneID" id="43584898"/>
<dbReference type="GO" id="GO:0003677">
    <property type="term" value="F:DNA binding"/>
    <property type="evidence" value="ECO:0007669"/>
    <property type="project" value="InterPro"/>
</dbReference>
<dbReference type="PIRSF" id="PIRSF036578">
    <property type="entry name" value="RFC1"/>
    <property type="match status" value="1"/>
</dbReference>
<evidence type="ECO:0000256" key="2">
    <source>
        <dbReference type="ARBA" id="ARBA00006116"/>
    </source>
</evidence>
<dbReference type="InterPro" id="IPR012178">
    <property type="entry name" value="RFC1"/>
</dbReference>
<dbReference type="Pfam" id="PF00533">
    <property type="entry name" value="BRCT"/>
    <property type="match status" value="1"/>
</dbReference>
<reference evidence="11 12" key="1">
    <citation type="submission" date="2019-09" db="EMBL/GenBank/DDBJ databases">
        <authorList>
            <person name="Brejova B."/>
        </authorList>
    </citation>
    <scope>NUCLEOTIDE SEQUENCE [LARGE SCALE GENOMIC DNA]</scope>
</reference>
<keyword evidence="7 8" id="KW-0539">Nucleus</keyword>
<dbReference type="InterPro" id="IPR036420">
    <property type="entry name" value="BRCT_dom_sf"/>
</dbReference>
<dbReference type="InterPro" id="IPR001357">
    <property type="entry name" value="BRCT_dom"/>
</dbReference>
<dbReference type="Gene3D" id="3.40.50.300">
    <property type="entry name" value="P-loop containing nucleotide triphosphate hydrolases"/>
    <property type="match status" value="1"/>
</dbReference>
<dbReference type="Proteomes" id="UP000398389">
    <property type="component" value="Unassembled WGS sequence"/>
</dbReference>
<feature type="compositionally biased region" description="Acidic residues" evidence="9">
    <location>
        <begin position="147"/>
        <end position="159"/>
    </location>
</feature>
<evidence type="ECO:0000256" key="7">
    <source>
        <dbReference type="ARBA" id="ARBA00023242"/>
    </source>
</evidence>
<evidence type="ECO:0000313" key="11">
    <source>
        <dbReference type="EMBL" id="VVT58194.1"/>
    </source>
</evidence>
<evidence type="ECO:0000259" key="10">
    <source>
        <dbReference type="PROSITE" id="PS50172"/>
    </source>
</evidence>
<evidence type="ECO:0000256" key="5">
    <source>
        <dbReference type="ARBA" id="ARBA00022741"/>
    </source>
</evidence>
<dbReference type="EMBL" id="CABVLU010000005">
    <property type="protein sequence ID" value="VVT58194.1"/>
    <property type="molecule type" value="Genomic_DNA"/>
</dbReference>
<dbReference type="RefSeq" id="XP_031856689.1">
    <property type="nucleotide sequence ID" value="XM_032000798.1"/>
</dbReference>
<evidence type="ECO:0000256" key="3">
    <source>
        <dbReference type="ARBA" id="ARBA00020401"/>
    </source>
</evidence>